<feature type="domain" description="ABC transporter" evidence="6">
    <location>
        <begin position="6"/>
        <end position="234"/>
    </location>
</feature>
<accession>A0A533I5R8</accession>
<comment type="caution">
    <text evidence="7">The sequence shown here is derived from an EMBL/GenBank/DDBJ whole genome shotgun (WGS) entry which is preliminary data.</text>
</comment>
<evidence type="ECO:0000256" key="3">
    <source>
        <dbReference type="ARBA" id="ARBA00022741"/>
    </source>
</evidence>
<dbReference type="PROSITE" id="PS50893">
    <property type="entry name" value="ABC_TRANSPORTER_2"/>
    <property type="match status" value="1"/>
</dbReference>
<evidence type="ECO:0000256" key="2">
    <source>
        <dbReference type="ARBA" id="ARBA00022448"/>
    </source>
</evidence>
<dbReference type="Proteomes" id="UP000315344">
    <property type="component" value="Unassembled WGS sequence"/>
</dbReference>
<sequence>MNLPLIEWSEVSAGYGLTTVIEDIDLTVSAGERVGIIGRNGAGKTTMLSSMMGSARVHKGQVRAGGQVLNALPPCRRGRLGIGIVPQTRDIFRSLTVRENLISGLKCADLSPLEDAFRLFPRLRERQGNLGGNLSGGEQQMLAIARALMGQPDFLLLDEPLEGLSPLVGQEVMAAIRQLVNERRLGCVLVEQHVGTVLDFCDRIVVLTRGRAVFNGPAEELREKSEILDKAIGLRGAA</sequence>
<dbReference type="PROSITE" id="PS00211">
    <property type="entry name" value="ABC_TRANSPORTER_1"/>
    <property type="match status" value="1"/>
</dbReference>
<dbReference type="Pfam" id="PF00005">
    <property type="entry name" value="ABC_tran"/>
    <property type="match status" value="1"/>
</dbReference>
<name>A0A533I5R8_PARDE</name>
<dbReference type="PANTHER" id="PTHR43820">
    <property type="entry name" value="HIGH-AFFINITY BRANCHED-CHAIN AMINO ACID TRANSPORT ATP-BINDING PROTEIN LIVF"/>
    <property type="match status" value="1"/>
</dbReference>
<dbReference type="InterPro" id="IPR017871">
    <property type="entry name" value="ABC_transporter-like_CS"/>
</dbReference>
<dbReference type="GO" id="GO:0015807">
    <property type="term" value="P:L-amino acid transport"/>
    <property type="evidence" value="ECO:0007669"/>
    <property type="project" value="TreeGrafter"/>
</dbReference>
<dbReference type="SUPFAM" id="SSF52540">
    <property type="entry name" value="P-loop containing nucleoside triphosphate hydrolases"/>
    <property type="match status" value="1"/>
</dbReference>
<reference evidence="7 8" key="1">
    <citation type="journal article" date="2017" name="Nat. Commun.">
        <title>In situ click chemistry generation of cyclooxygenase-2 inhibitors.</title>
        <authorList>
            <person name="Bhardwaj A."/>
            <person name="Kaur J."/>
            <person name="Wuest M."/>
            <person name="Wuest F."/>
        </authorList>
    </citation>
    <scope>NUCLEOTIDE SEQUENCE [LARGE SCALE GENOMIC DNA]</scope>
    <source>
        <strain evidence="7">S2_012_000_R3_94</strain>
    </source>
</reference>
<evidence type="ECO:0000259" key="6">
    <source>
        <dbReference type="PROSITE" id="PS50893"/>
    </source>
</evidence>
<dbReference type="EMBL" id="VAFL01000016">
    <property type="protein sequence ID" value="TKW65058.1"/>
    <property type="molecule type" value="Genomic_DNA"/>
</dbReference>
<proteinExistence type="inferred from homology"/>
<evidence type="ECO:0000313" key="7">
    <source>
        <dbReference type="EMBL" id="TKW65058.1"/>
    </source>
</evidence>
<gene>
    <name evidence="7" type="ORF">DI616_16110</name>
</gene>
<dbReference type="SMART" id="SM00382">
    <property type="entry name" value="AAA"/>
    <property type="match status" value="1"/>
</dbReference>
<dbReference type="InterPro" id="IPR003439">
    <property type="entry name" value="ABC_transporter-like_ATP-bd"/>
</dbReference>
<evidence type="ECO:0000256" key="5">
    <source>
        <dbReference type="ARBA" id="ARBA00022970"/>
    </source>
</evidence>
<dbReference type="GO" id="GO:0016887">
    <property type="term" value="F:ATP hydrolysis activity"/>
    <property type="evidence" value="ECO:0007669"/>
    <property type="project" value="InterPro"/>
</dbReference>
<keyword evidence="2" id="KW-0813">Transport</keyword>
<keyword evidence="5" id="KW-0029">Amino-acid transport</keyword>
<organism evidence="7 8">
    <name type="scientific">Paracoccus denitrificans</name>
    <dbReference type="NCBI Taxonomy" id="266"/>
    <lineage>
        <taxon>Bacteria</taxon>
        <taxon>Pseudomonadati</taxon>
        <taxon>Pseudomonadota</taxon>
        <taxon>Alphaproteobacteria</taxon>
        <taxon>Rhodobacterales</taxon>
        <taxon>Paracoccaceae</taxon>
        <taxon>Paracoccus</taxon>
    </lineage>
</organism>
<keyword evidence="3" id="KW-0547">Nucleotide-binding</keyword>
<dbReference type="InterPro" id="IPR052156">
    <property type="entry name" value="BCAA_Transport_ATP-bd_LivF"/>
</dbReference>
<dbReference type="GO" id="GO:0015658">
    <property type="term" value="F:branched-chain amino acid transmembrane transporter activity"/>
    <property type="evidence" value="ECO:0007669"/>
    <property type="project" value="TreeGrafter"/>
</dbReference>
<protein>
    <submittedName>
        <fullName evidence="7">ABC transporter ATP-binding protein</fullName>
    </submittedName>
</protein>
<dbReference type="GO" id="GO:0005524">
    <property type="term" value="F:ATP binding"/>
    <property type="evidence" value="ECO:0007669"/>
    <property type="project" value="UniProtKB-KW"/>
</dbReference>
<dbReference type="AlphaFoldDB" id="A0A533I5R8"/>
<dbReference type="Gene3D" id="3.40.50.300">
    <property type="entry name" value="P-loop containing nucleotide triphosphate hydrolases"/>
    <property type="match status" value="1"/>
</dbReference>
<comment type="similarity">
    <text evidence="1">Belongs to the ABC transporter superfamily.</text>
</comment>
<evidence type="ECO:0000256" key="1">
    <source>
        <dbReference type="ARBA" id="ARBA00005417"/>
    </source>
</evidence>
<dbReference type="InterPro" id="IPR003593">
    <property type="entry name" value="AAA+_ATPase"/>
</dbReference>
<evidence type="ECO:0000313" key="8">
    <source>
        <dbReference type="Proteomes" id="UP000315344"/>
    </source>
</evidence>
<dbReference type="PANTHER" id="PTHR43820:SF2">
    <property type="entry name" value="ABC TRANSPORTER ATP-BINDING PROTEIN"/>
    <property type="match status" value="1"/>
</dbReference>
<evidence type="ECO:0000256" key="4">
    <source>
        <dbReference type="ARBA" id="ARBA00022840"/>
    </source>
</evidence>
<keyword evidence="4 7" id="KW-0067">ATP-binding</keyword>
<dbReference type="InterPro" id="IPR027417">
    <property type="entry name" value="P-loop_NTPase"/>
</dbReference>